<dbReference type="GO" id="GO:0030334">
    <property type="term" value="P:regulation of cell migration"/>
    <property type="evidence" value="ECO:0007669"/>
    <property type="project" value="TreeGrafter"/>
</dbReference>
<dbReference type="GO" id="GO:0005886">
    <property type="term" value="C:plasma membrane"/>
    <property type="evidence" value="ECO:0007669"/>
    <property type="project" value="TreeGrafter"/>
</dbReference>
<protein>
    <recommendedName>
        <fullName evidence="1">IPT/TIG domain-containing protein</fullName>
    </recommendedName>
</protein>
<evidence type="ECO:0000259" key="1">
    <source>
        <dbReference type="SMART" id="SM00429"/>
    </source>
</evidence>
<proteinExistence type="predicted"/>
<dbReference type="InterPro" id="IPR013783">
    <property type="entry name" value="Ig-like_fold"/>
</dbReference>
<feature type="domain" description="IPT/TIG" evidence="1">
    <location>
        <begin position="60"/>
        <end position="149"/>
    </location>
</feature>
<dbReference type="EMBL" id="CAJOBI010337984">
    <property type="protein sequence ID" value="CAF5208703.1"/>
    <property type="molecule type" value="Genomic_DNA"/>
</dbReference>
<dbReference type="PANTHER" id="PTHR22625:SF70">
    <property type="entry name" value="PLEXIN A, ISOFORM A"/>
    <property type="match status" value="1"/>
</dbReference>
<accession>A0A8S3IXK6</accession>
<dbReference type="PANTHER" id="PTHR22625">
    <property type="entry name" value="PLEXIN"/>
    <property type="match status" value="1"/>
</dbReference>
<comment type="caution">
    <text evidence="2">The sequence shown here is derived from an EMBL/GenBank/DDBJ whole genome shotgun (WGS) entry which is preliminary data.</text>
</comment>
<dbReference type="CDD" id="cd00603">
    <property type="entry name" value="IPT_PCSR"/>
    <property type="match status" value="1"/>
</dbReference>
<organism evidence="2 3">
    <name type="scientific">Rotaria magnacalcarata</name>
    <dbReference type="NCBI Taxonomy" id="392030"/>
    <lineage>
        <taxon>Eukaryota</taxon>
        <taxon>Metazoa</taxon>
        <taxon>Spiralia</taxon>
        <taxon>Gnathifera</taxon>
        <taxon>Rotifera</taxon>
        <taxon>Eurotatoria</taxon>
        <taxon>Bdelloidea</taxon>
        <taxon>Philodinida</taxon>
        <taxon>Philodinidae</taxon>
        <taxon>Rotaria</taxon>
    </lineage>
</organism>
<name>A0A8S3IXK6_9BILA</name>
<dbReference type="InterPro" id="IPR031148">
    <property type="entry name" value="Plexin"/>
</dbReference>
<evidence type="ECO:0000313" key="3">
    <source>
        <dbReference type="Proteomes" id="UP000676336"/>
    </source>
</evidence>
<dbReference type="AlphaFoldDB" id="A0A8S3IXK6"/>
<dbReference type="InterPro" id="IPR002909">
    <property type="entry name" value="IPT_dom"/>
</dbReference>
<dbReference type="Pfam" id="PF01833">
    <property type="entry name" value="TIG"/>
    <property type="match status" value="1"/>
</dbReference>
<dbReference type="GO" id="GO:0017154">
    <property type="term" value="F:semaphorin receptor activity"/>
    <property type="evidence" value="ECO:0007669"/>
    <property type="project" value="InterPro"/>
</dbReference>
<feature type="non-terminal residue" evidence="2">
    <location>
        <position position="1"/>
    </location>
</feature>
<sequence length="171" mass="19054">NLSIRLADVPCHLVQEESSNNRIVCQSGDAGTTVRTGFVHLKFGVNGPQLYSRQTISYMNPTINLIEPLIGIESGGTLLTIHGENLTLGNSHISVSIGNQSCQLLSISRTKIQCETTSFSSSMLNKQQTIKFLFDRRTKIDSEKFFTIVPNPILYTFDKYHHFQSFMSGGH</sequence>
<reference evidence="2" key="1">
    <citation type="submission" date="2021-02" db="EMBL/GenBank/DDBJ databases">
        <authorList>
            <person name="Nowell W R."/>
        </authorList>
    </citation>
    <scope>NUCLEOTIDE SEQUENCE</scope>
</reference>
<dbReference type="InterPro" id="IPR014756">
    <property type="entry name" value="Ig_E-set"/>
</dbReference>
<dbReference type="SMART" id="SM00429">
    <property type="entry name" value="IPT"/>
    <property type="match status" value="1"/>
</dbReference>
<evidence type="ECO:0000313" key="2">
    <source>
        <dbReference type="EMBL" id="CAF5208703.1"/>
    </source>
</evidence>
<dbReference type="Gene3D" id="2.60.40.10">
    <property type="entry name" value="Immunoglobulins"/>
    <property type="match status" value="1"/>
</dbReference>
<feature type="non-terminal residue" evidence="2">
    <location>
        <position position="171"/>
    </location>
</feature>
<gene>
    <name evidence="2" type="ORF">SMN809_LOCUS77691</name>
</gene>
<dbReference type="GO" id="GO:0002116">
    <property type="term" value="C:semaphorin receptor complex"/>
    <property type="evidence" value="ECO:0007669"/>
    <property type="project" value="TreeGrafter"/>
</dbReference>
<dbReference type="SUPFAM" id="SSF81296">
    <property type="entry name" value="E set domains"/>
    <property type="match status" value="1"/>
</dbReference>
<dbReference type="Proteomes" id="UP000676336">
    <property type="component" value="Unassembled WGS sequence"/>
</dbReference>